<name>A0A8T2U398_CERRI</name>
<dbReference type="SUPFAM" id="SSF55347">
    <property type="entry name" value="Glyceraldehyde-3-phosphate dehydrogenase-like, C-terminal domain"/>
    <property type="match status" value="1"/>
</dbReference>
<evidence type="ECO:0000313" key="15">
    <source>
        <dbReference type="Proteomes" id="UP000825935"/>
    </source>
</evidence>
<comment type="similarity">
    <text evidence="12">Belongs to the homoserine dehydrogenase family.</text>
</comment>
<comment type="pathway">
    <text evidence="3 11">Amino-acid biosynthesis; L-methionine biosynthesis via de novo pathway; L-homoserine from L-aspartate: step 3/3.</text>
</comment>
<evidence type="ECO:0000256" key="9">
    <source>
        <dbReference type="ARBA" id="ARBA00023167"/>
    </source>
</evidence>
<feature type="domain" description="Homoserine dehydrogenase catalytic" evidence="13">
    <location>
        <begin position="25"/>
        <end position="223"/>
    </location>
</feature>
<dbReference type="InterPro" id="IPR011147">
    <property type="entry name" value="Bifunc_Aspkin/hSer_DH"/>
</dbReference>
<dbReference type="EMBL" id="CM035415">
    <property type="protein sequence ID" value="KAH7428376.1"/>
    <property type="molecule type" value="Genomic_DNA"/>
</dbReference>
<evidence type="ECO:0000256" key="6">
    <source>
        <dbReference type="ARBA" id="ARBA00022697"/>
    </source>
</evidence>
<evidence type="ECO:0000256" key="4">
    <source>
        <dbReference type="ARBA" id="ARBA00013213"/>
    </source>
</evidence>
<evidence type="ECO:0000256" key="7">
    <source>
        <dbReference type="ARBA" id="ARBA00022857"/>
    </source>
</evidence>
<evidence type="ECO:0000256" key="1">
    <source>
        <dbReference type="ARBA" id="ARBA00001920"/>
    </source>
</evidence>
<dbReference type="Gene3D" id="3.30.360.10">
    <property type="entry name" value="Dihydrodipicolinate Reductase, domain 2"/>
    <property type="match status" value="1"/>
</dbReference>
<comment type="cofactor">
    <cofactor evidence="1">
        <name>a metal cation</name>
        <dbReference type="ChEBI" id="CHEBI:25213"/>
    </cofactor>
</comment>
<evidence type="ECO:0000259" key="13">
    <source>
        <dbReference type="Pfam" id="PF00742"/>
    </source>
</evidence>
<dbReference type="PANTHER" id="PTHR43070">
    <property type="match status" value="1"/>
</dbReference>
<evidence type="ECO:0000256" key="8">
    <source>
        <dbReference type="ARBA" id="ARBA00023002"/>
    </source>
</evidence>
<keyword evidence="9 11" id="KW-0486">Methionine biosynthesis</keyword>
<gene>
    <name evidence="14" type="ORF">KP509_10G089400</name>
</gene>
<evidence type="ECO:0000256" key="11">
    <source>
        <dbReference type="RuleBase" id="RU000579"/>
    </source>
</evidence>
<dbReference type="AlphaFoldDB" id="A0A8T2U398"/>
<dbReference type="GO" id="GO:0009086">
    <property type="term" value="P:methionine biosynthetic process"/>
    <property type="evidence" value="ECO:0007669"/>
    <property type="project" value="UniProtKB-KW"/>
</dbReference>
<evidence type="ECO:0000256" key="2">
    <source>
        <dbReference type="ARBA" id="ARBA00005056"/>
    </source>
</evidence>
<accession>A0A8T2U398</accession>
<protein>
    <recommendedName>
        <fullName evidence="4 11">Homoserine dehydrogenase</fullName>
        <ecNumber evidence="4 11">1.1.1.3</ecNumber>
    </recommendedName>
</protein>
<keyword evidence="8 11" id="KW-0560">Oxidoreductase</keyword>
<comment type="pathway">
    <text evidence="2 11">Amino-acid biosynthesis; L-threonine biosynthesis; L-threonine from L-aspartate: step 3/5.</text>
</comment>
<keyword evidence="7 11" id="KW-0521">NADP</keyword>
<dbReference type="GO" id="GO:0004412">
    <property type="term" value="F:homoserine dehydrogenase activity"/>
    <property type="evidence" value="ECO:0007669"/>
    <property type="project" value="UniProtKB-EC"/>
</dbReference>
<dbReference type="OrthoDB" id="67851at2759"/>
<dbReference type="FunFam" id="3.30.360.10:FF:000006">
    <property type="entry name" value="Bifunctional aspartokinase/homoserine dehydrogenase"/>
    <property type="match status" value="1"/>
</dbReference>
<keyword evidence="15" id="KW-1185">Reference proteome</keyword>
<dbReference type="GO" id="GO:0009088">
    <property type="term" value="P:threonine biosynthetic process"/>
    <property type="evidence" value="ECO:0007669"/>
    <property type="project" value="UniProtKB-KW"/>
</dbReference>
<evidence type="ECO:0000256" key="10">
    <source>
        <dbReference type="ARBA" id="ARBA00048841"/>
    </source>
</evidence>
<dbReference type="EC" id="1.1.1.3" evidence="4 11"/>
<evidence type="ECO:0000256" key="12">
    <source>
        <dbReference type="RuleBase" id="RU004171"/>
    </source>
</evidence>
<keyword evidence="6 11" id="KW-0791">Threonine biosynthesis</keyword>
<sequence>MDAYHILSRRWRYLRCESTVGAGLPVISALMRFLTSGDPVCQVVGALSGTLGYVMNGLQEGQCLSLVVQQAKLLGYTEPDPRDDLSGMDVARKALILARLMGWSINMEDIAVESLFPTEMEQNKMTTDQFLKEGLLSLDAEMNERVNSAKKAGKVLRYVATIADGSCKVGLVAVSHDSPLGQLKGSDNLIEIYSRCYKESPFVMRGAGAGNDTTACGVLADILDLQDLYESSS</sequence>
<evidence type="ECO:0000256" key="5">
    <source>
        <dbReference type="ARBA" id="ARBA00022605"/>
    </source>
</evidence>
<comment type="caution">
    <text evidence="14">The sequence shown here is derived from an EMBL/GenBank/DDBJ whole genome shotgun (WGS) entry which is preliminary data.</text>
</comment>
<dbReference type="Proteomes" id="UP000825935">
    <property type="component" value="Chromosome 10"/>
</dbReference>
<reference evidence="14" key="1">
    <citation type="submission" date="2021-08" db="EMBL/GenBank/DDBJ databases">
        <title>WGS assembly of Ceratopteris richardii.</title>
        <authorList>
            <person name="Marchant D.B."/>
            <person name="Chen G."/>
            <person name="Jenkins J."/>
            <person name="Shu S."/>
            <person name="Leebens-Mack J."/>
            <person name="Grimwood J."/>
            <person name="Schmutz J."/>
            <person name="Soltis P."/>
            <person name="Soltis D."/>
            <person name="Chen Z.-H."/>
        </authorList>
    </citation>
    <scope>NUCLEOTIDE SEQUENCE</scope>
    <source>
        <strain evidence="14">Whitten #5841</strain>
        <tissue evidence="14">Leaf</tissue>
    </source>
</reference>
<evidence type="ECO:0000256" key="3">
    <source>
        <dbReference type="ARBA" id="ARBA00005062"/>
    </source>
</evidence>
<dbReference type="InterPro" id="IPR001342">
    <property type="entry name" value="HDH_cat"/>
</dbReference>
<organism evidence="14 15">
    <name type="scientific">Ceratopteris richardii</name>
    <name type="common">Triangle waterfern</name>
    <dbReference type="NCBI Taxonomy" id="49495"/>
    <lineage>
        <taxon>Eukaryota</taxon>
        <taxon>Viridiplantae</taxon>
        <taxon>Streptophyta</taxon>
        <taxon>Embryophyta</taxon>
        <taxon>Tracheophyta</taxon>
        <taxon>Polypodiopsida</taxon>
        <taxon>Polypodiidae</taxon>
        <taxon>Polypodiales</taxon>
        <taxon>Pteridineae</taxon>
        <taxon>Pteridaceae</taxon>
        <taxon>Parkerioideae</taxon>
        <taxon>Ceratopteris</taxon>
    </lineage>
</organism>
<dbReference type="PROSITE" id="PS01042">
    <property type="entry name" value="HOMOSER_DHGENASE"/>
    <property type="match status" value="1"/>
</dbReference>
<dbReference type="InterPro" id="IPR019811">
    <property type="entry name" value="HDH_CS"/>
</dbReference>
<proteinExistence type="inferred from homology"/>
<evidence type="ECO:0000313" key="14">
    <source>
        <dbReference type="EMBL" id="KAH7428376.1"/>
    </source>
</evidence>
<keyword evidence="5 11" id="KW-0028">Amino-acid biosynthesis</keyword>
<dbReference type="PANTHER" id="PTHR43070:SF3">
    <property type="entry name" value="HOMOSERINE DEHYDROGENASE"/>
    <property type="match status" value="1"/>
</dbReference>
<comment type="catalytic activity">
    <reaction evidence="10">
        <text>L-homoserine + NADP(+) = L-aspartate 4-semialdehyde + NADPH + H(+)</text>
        <dbReference type="Rhea" id="RHEA:15761"/>
        <dbReference type="ChEBI" id="CHEBI:15378"/>
        <dbReference type="ChEBI" id="CHEBI:57476"/>
        <dbReference type="ChEBI" id="CHEBI:57783"/>
        <dbReference type="ChEBI" id="CHEBI:58349"/>
        <dbReference type="ChEBI" id="CHEBI:537519"/>
        <dbReference type="EC" id="1.1.1.3"/>
    </reaction>
    <physiologicalReaction direction="right-to-left" evidence="10">
        <dbReference type="Rhea" id="RHEA:15763"/>
    </physiologicalReaction>
</comment>
<dbReference type="Pfam" id="PF00742">
    <property type="entry name" value="Homoserine_dh"/>
    <property type="match status" value="1"/>
</dbReference>